<evidence type="ECO:0000313" key="1">
    <source>
        <dbReference type="EMBL" id="KAK2960954.1"/>
    </source>
</evidence>
<sequence length="250" mass="28579">MEILETLFNCCSTQVNLLLITADLIPQLITSLNPQCLSFEEAVDIHSSLMRSLRFSILLPNVVGPPEFEIEDDNEQQHAYETVLKHVIVPSENLLAPLLRICPYYQPTMEFVLHTPSGPDETVRNRFSHTTTKQPTKPQIHSRFLFRIPRQMSNIGHSPPPSSPPLSICVLDVFAEQDQPIPTFVEEKPPFLFTQPESSFFARQLRWTTKNTHHQYIPFVSATDNMLSRPSIDIPQPFRVSPRITFDLSS</sequence>
<proteinExistence type="predicted"/>
<keyword evidence="2" id="KW-1185">Reference proteome</keyword>
<reference evidence="1 2" key="1">
    <citation type="journal article" date="2022" name="bioRxiv">
        <title>Genomics of Preaxostyla Flagellates Illuminates Evolutionary Transitions and the Path Towards Mitochondrial Loss.</title>
        <authorList>
            <person name="Novak L.V.F."/>
            <person name="Treitli S.C."/>
            <person name="Pyrih J."/>
            <person name="Halakuc P."/>
            <person name="Pipaliya S.V."/>
            <person name="Vacek V."/>
            <person name="Brzon O."/>
            <person name="Soukal P."/>
            <person name="Eme L."/>
            <person name="Dacks J.B."/>
            <person name="Karnkowska A."/>
            <person name="Elias M."/>
            <person name="Hampl V."/>
        </authorList>
    </citation>
    <scope>NUCLEOTIDE SEQUENCE [LARGE SCALE GENOMIC DNA]</scope>
    <source>
        <strain evidence="1">NAU3</strain>
        <tissue evidence="1">Gut</tissue>
    </source>
</reference>
<dbReference type="EMBL" id="JARBJD010000019">
    <property type="protein sequence ID" value="KAK2960954.1"/>
    <property type="molecule type" value="Genomic_DNA"/>
</dbReference>
<name>A0ABQ9YB60_9EUKA</name>
<organism evidence="1 2">
    <name type="scientific">Blattamonas nauphoetae</name>
    <dbReference type="NCBI Taxonomy" id="2049346"/>
    <lineage>
        <taxon>Eukaryota</taxon>
        <taxon>Metamonada</taxon>
        <taxon>Preaxostyla</taxon>
        <taxon>Oxymonadida</taxon>
        <taxon>Blattamonas</taxon>
    </lineage>
</organism>
<comment type="caution">
    <text evidence="1">The sequence shown here is derived from an EMBL/GenBank/DDBJ whole genome shotgun (WGS) entry which is preliminary data.</text>
</comment>
<gene>
    <name evidence="1" type="ORF">BLNAU_4041</name>
</gene>
<dbReference type="Proteomes" id="UP001281761">
    <property type="component" value="Unassembled WGS sequence"/>
</dbReference>
<protein>
    <submittedName>
        <fullName evidence="1">Uncharacterized protein</fullName>
    </submittedName>
</protein>
<accession>A0ABQ9YB60</accession>
<evidence type="ECO:0000313" key="2">
    <source>
        <dbReference type="Proteomes" id="UP001281761"/>
    </source>
</evidence>